<evidence type="ECO:0000313" key="2">
    <source>
        <dbReference type="EMBL" id="CCD33552.1"/>
    </source>
</evidence>
<proteinExistence type="predicted"/>
<feature type="region of interest" description="Disordered" evidence="1">
    <location>
        <begin position="1"/>
        <end position="50"/>
    </location>
</feature>
<reference evidence="3" key="1">
    <citation type="journal article" date="2011" name="PLoS Genet.">
        <title>Genomic analysis of the necrotrophic fungal pathogens Sclerotinia sclerotiorum and Botrytis cinerea.</title>
        <authorList>
            <person name="Amselem J."/>
            <person name="Cuomo C.A."/>
            <person name="van Kan J.A."/>
            <person name="Viaud M."/>
            <person name="Benito E.P."/>
            <person name="Couloux A."/>
            <person name="Coutinho P.M."/>
            <person name="de Vries R.P."/>
            <person name="Dyer P.S."/>
            <person name="Fillinger S."/>
            <person name="Fournier E."/>
            <person name="Gout L."/>
            <person name="Hahn M."/>
            <person name="Kohn L."/>
            <person name="Lapalu N."/>
            <person name="Plummer K.M."/>
            <person name="Pradier J.M."/>
            <person name="Quevillon E."/>
            <person name="Sharon A."/>
            <person name="Simon A."/>
            <person name="ten Have A."/>
            <person name="Tudzynski B."/>
            <person name="Tudzynski P."/>
            <person name="Wincker P."/>
            <person name="Andrew M."/>
            <person name="Anthouard V."/>
            <person name="Beever R.E."/>
            <person name="Beffa R."/>
            <person name="Benoit I."/>
            <person name="Bouzid O."/>
            <person name="Brault B."/>
            <person name="Chen Z."/>
            <person name="Choquer M."/>
            <person name="Collemare J."/>
            <person name="Cotton P."/>
            <person name="Danchin E.G."/>
            <person name="Da Silva C."/>
            <person name="Gautier A."/>
            <person name="Giraud C."/>
            <person name="Giraud T."/>
            <person name="Gonzalez C."/>
            <person name="Grossetete S."/>
            <person name="Guldener U."/>
            <person name="Henrissat B."/>
            <person name="Howlett B.J."/>
            <person name="Kodira C."/>
            <person name="Kretschmer M."/>
            <person name="Lappartient A."/>
            <person name="Leroch M."/>
            <person name="Levis C."/>
            <person name="Mauceli E."/>
            <person name="Neuveglise C."/>
            <person name="Oeser B."/>
            <person name="Pearson M."/>
            <person name="Poulain J."/>
            <person name="Poussereau N."/>
            <person name="Quesneville H."/>
            <person name="Rascle C."/>
            <person name="Schumacher J."/>
            <person name="Segurens B."/>
            <person name="Sexton A."/>
            <person name="Silva E."/>
            <person name="Sirven C."/>
            <person name="Soanes D.M."/>
            <person name="Talbot N.J."/>
            <person name="Templeton M."/>
            <person name="Yandava C."/>
            <person name="Yarden O."/>
            <person name="Zeng Q."/>
            <person name="Rollins J.A."/>
            <person name="Lebrun M.H."/>
            <person name="Dickman M."/>
        </authorList>
    </citation>
    <scope>NUCLEOTIDE SEQUENCE [LARGE SCALE GENOMIC DNA]</scope>
    <source>
        <strain evidence="3">T4</strain>
    </source>
</reference>
<dbReference type="EMBL" id="FQ790249">
    <property type="protein sequence ID" value="CCD33552.1"/>
    <property type="molecule type" value="Genomic_DNA"/>
</dbReference>
<feature type="compositionally biased region" description="Polar residues" evidence="1">
    <location>
        <begin position="1"/>
        <end position="10"/>
    </location>
</feature>
<dbReference type="HOGENOM" id="CLU_3124761_0_0_1"/>
<gene>
    <name evidence="2" type="ORF">BofuT4_uP072310.1</name>
</gene>
<evidence type="ECO:0000313" key="3">
    <source>
        <dbReference type="Proteomes" id="UP000008177"/>
    </source>
</evidence>
<evidence type="ECO:0000256" key="1">
    <source>
        <dbReference type="SAM" id="MobiDB-lite"/>
    </source>
</evidence>
<accession>G2XPK8</accession>
<dbReference type="AlphaFoldDB" id="G2XPK8"/>
<dbReference type="InParanoid" id="G2XPK8"/>
<organism evidence="2 3">
    <name type="scientific">Botryotinia fuckeliana (strain T4)</name>
    <name type="common">Noble rot fungus</name>
    <name type="synonym">Botrytis cinerea</name>
    <dbReference type="NCBI Taxonomy" id="999810"/>
    <lineage>
        <taxon>Eukaryota</taxon>
        <taxon>Fungi</taxon>
        <taxon>Dikarya</taxon>
        <taxon>Ascomycota</taxon>
        <taxon>Pezizomycotina</taxon>
        <taxon>Leotiomycetes</taxon>
        <taxon>Helotiales</taxon>
        <taxon>Sclerotiniaceae</taxon>
        <taxon>Botrytis</taxon>
    </lineage>
</organism>
<sequence>MRFQNRSLPNVSLGAYPPTKTRNNLVGQENLVPSHRVSDRASPSPPFRKR</sequence>
<dbReference type="Proteomes" id="UP000008177">
    <property type="component" value="Unplaced contigs"/>
</dbReference>
<name>G2XPK8_BOTF4</name>
<protein>
    <submittedName>
        <fullName evidence="2">Uncharacterized protein</fullName>
    </submittedName>
</protein>